<accession>A0A9Q8ZAK4</accession>
<feature type="domain" description="Tryptophan synthase beta chain-like PALP" evidence="1">
    <location>
        <begin position="84"/>
        <end position="170"/>
    </location>
</feature>
<dbReference type="InterPro" id="IPR036052">
    <property type="entry name" value="TrpB-like_PALP_sf"/>
</dbReference>
<dbReference type="Gene3D" id="3.40.50.1100">
    <property type="match status" value="2"/>
</dbReference>
<dbReference type="SUPFAM" id="SSF53686">
    <property type="entry name" value="Tryptophan synthase beta subunit-like PLP-dependent enzymes"/>
    <property type="match status" value="1"/>
</dbReference>
<dbReference type="VEuPathDB" id="FungiDB:yc1106_04537"/>
<keyword evidence="3" id="KW-1185">Reference proteome</keyword>
<dbReference type="OrthoDB" id="5421691at2759"/>
<sequence length="180" mass="19195">MSDRSKYYILGAFLLGAAAAIAYSKRLSAENNNDNGDDQSLLAQQQSLLLQLAKVNDLDALRKGLLEVERSLAQGTGAIREGIEGCIGNTPLIKIKSLSEFTGCEILAKAENLFSRHCGMVGLMTAKAESKGLLVPHSGDTIYEGTVGSTGISLAAICRARGYKAHMSVRRLAHKTLADN</sequence>
<dbReference type="Pfam" id="PF00291">
    <property type="entry name" value="PALP"/>
    <property type="match status" value="1"/>
</dbReference>
<organism evidence="2 3">
    <name type="scientific">Curvularia clavata</name>
    <dbReference type="NCBI Taxonomy" id="95742"/>
    <lineage>
        <taxon>Eukaryota</taxon>
        <taxon>Fungi</taxon>
        <taxon>Dikarya</taxon>
        <taxon>Ascomycota</taxon>
        <taxon>Pezizomycotina</taxon>
        <taxon>Dothideomycetes</taxon>
        <taxon>Pleosporomycetidae</taxon>
        <taxon>Pleosporales</taxon>
        <taxon>Pleosporineae</taxon>
        <taxon>Pleosporaceae</taxon>
        <taxon>Curvularia</taxon>
    </lineage>
</organism>
<evidence type="ECO:0000259" key="1">
    <source>
        <dbReference type="Pfam" id="PF00291"/>
    </source>
</evidence>
<dbReference type="InterPro" id="IPR001926">
    <property type="entry name" value="TrpB-like_PALP"/>
</dbReference>
<evidence type="ECO:0000313" key="2">
    <source>
        <dbReference type="EMBL" id="USP77263.1"/>
    </source>
</evidence>
<proteinExistence type="predicted"/>
<dbReference type="PANTHER" id="PTHR10314">
    <property type="entry name" value="CYSTATHIONINE BETA-SYNTHASE"/>
    <property type="match status" value="1"/>
</dbReference>
<dbReference type="Proteomes" id="UP001056012">
    <property type="component" value="Chromosome 3"/>
</dbReference>
<dbReference type="AlphaFoldDB" id="A0A9Q8ZAK4"/>
<reference evidence="2" key="1">
    <citation type="submission" date="2021-12" db="EMBL/GenBank/DDBJ databases">
        <title>Curvularia clavata genome.</title>
        <authorList>
            <person name="Cao Y."/>
        </authorList>
    </citation>
    <scope>NUCLEOTIDE SEQUENCE</scope>
    <source>
        <strain evidence="2">Yc1106</strain>
    </source>
</reference>
<gene>
    <name evidence="2" type="ORF">yc1106_04537</name>
</gene>
<protein>
    <submittedName>
        <fullName evidence="2">Cysteine synthase 2</fullName>
    </submittedName>
</protein>
<dbReference type="InterPro" id="IPR050214">
    <property type="entry name" value="Cys_Synth/Cystath_Beta-Synth"/>
</dbReference>
<evidence type="ECO:0000313" key="3">
    <source>
        <dbReference type="Proteomes" id="UP001056012"/>
    </source>
</evidence>
<dbReference type="EMBL" id="CP089276">
    <property type="protein sequence ID" value="USP77263.1"/>
    <property type="molecule type" value="Genomic_DNA"/>
</dbReference>
<name>A0A9Q8ZAK4_CURCL</name>